<evidence type="ECO:0000313" key="4">
    <source>
        <dbReference type="EMBL" id="MFC7462602.1"/>
    </source>
</evidence>
<evidence type="ECO:0000313" key="5">
    <source>
        <dbReference type="Proteomes" id="UP001596457"/>
    </source>
</evidence>
<dbReference type="GO" id="GO:0003677">
    <property type="term" value="F:DNA binding"/>
    <property type="evidence" value="ECO:0007669"/>
    <property type="project" value="UniProtKB-KW"/>
</dbReference>
<sequence>MPTKCFTEIDLLTFECPNDRGQAFLWDTEVNGLGVRTTPRGSKAFIFQGRIGKKTVRKTIGRVDDLSIAEARTRALELRVRVDCESELTLLPGKGNASEVVESGQGGVQPLTIGQLWTYYSEQGQPKRRIGHWRNSSFSPGYIDDLKRMVLPGGERKKRGSGQLKPGPLSPLTSLAIEDLDEFTLREWYLDQCKRSHAQATRALVMLRGFLRWCVVKPEFHAAAVKAMKASKSLVMSAQQPARRSFTNVIQPSELPAWWAAVLDLPDKKVSVFLRALVMTGRHSQAMRNLRWKDVRLGWGDEAYFSCHLYRSRSGLLTEEFVRLIESLPRDSEFIFSGRGKSGRMPDPRYSLKKAFENARLEPRPLGALRRTFIMLSEMAGLPSSAITQYSLVPPPGTREQKTWLRRPVLRAHICHMESTLKKILRVKSLV</sequence>
<keyword evidence="2" id="KW-0229">DNA integration</keyword>
<feature type="domain" description="Integrase DNA-binding" evidence="3">
    <location>
        <begin position="27"/>
        <end position="82"/>
    </location>
</feature>
<dbReference type="Gene3D" id="3.30.160.390">
    <property type="entry name" value="Integrase, DNA-binding domain"/>
    <property type="match status" value="1"/>
</dbReference>
<protein>
    <submittedName>
        <fullName evidence="4">Integrase arm-type DNA-binding domain-containing protein</fullName>
    </submittedName>
</protein>
<dbReference type="PANTHER" id="PTHR30629:SF6">
    <property type="entry name" value="PROPHAGE INTEGRASE INTA-RELATED"/>
    <property type="match status" value="1"/>
</dbReference>
<dbReference type="InterPro" id="IPR038488">
    <property type="entry name" value="Integrase_DNA-bd_sf"/>
</dbReference>
<dbReference type="InterPro" id="IPR050808">
    <property type="entry name" value="Phage_Integrase"/>
</dbReference>
<dbReference type="SUPFAM" id="SSF56349">
    <property type="entry name" value="DNA breaking-rejoining enzymes"/>
    <property type="match status" value="1"/>
</dbReference>
<dbReference type="InterPro" id="IPR011010">
    <property type="entry name" value="DNA_brk_join_enz"/>
</dbReference>
<comment type="caution">
    <text evidence="4">The sequence shown here is derived from an EMBL/GenBank/DDBJ whole genome shotgun (WGS) entry which is preliminary data.</text>
</comment>
<dbReference type="Proteomes" id="UP001596457">
    <property type="component" value="Unassembled WGS sequence"/>
</dbReference>
<dbReference type="PANTHER" id="PTHR30629">
    <property type="entry name" value="PROPHAGE INTEGRASE"/>
    <property type="match status" value="1"/>
</dbReference>
<gene>
    <name evidence="4" type="ORF">ACFQU0_19445</name>
</gene>
<name>A0ABW2SIG9_9BURK</name>
<dbReference type="EMBL" id="JBHTBZ010000068">
    <property type="protein sequence ID" value="MFC7462602.1"/>
    <property type="molecule type" value="Genomic_DNA"/>
</dbReference>
<evidence type="ECO:0000256" key="1">
    <source>
        <dbReference type="ARBA" id="ARBA00008857"/>
    </source>
</evidence>
<evidence type="ECO:0000256" key="2">
    <source>
        <dbReference type="ARBA" id="ARBA00022908"/>
    </source>
</evidence>
<comment type="similarity">
    <text evidence="1">Belongs to the 'phage' integrase family.</text>
</comment>
<organism evidence="4 5">
    <name type="scientific">Hydrogenophaga defluvii</name>
    <dbReference type="NCBI Taxonomy" id="249410"/>
    <lineage>
        <taxon>Bacteria</taxon>
        <taxon>Pseudomonadati</taxon>
        <taxon>Pseudomonadota</taxon>
        <taxon>Betaproteobacteria</taxon>
        <taxon>Burkholderiales</taxon>
        <taxon>Comamonadaceae</taxon>
        <taxon>Hydrogenophaga</taxon>
    </lineage>
</organism>
<dbReference type="InterPro" id="IPR025166">
    <property type="entry name" value="Integrase_DNA_bind_dom"/>
</dbReference>
<dbReference type="Pfam" id="PF13356">
    <property type="entry name" value="Arm-DNA-bind_3"/>
    <property type="match status" value="1"/>
</dbReference>
<keyword evidence="4" id="KW-0238">DNA-binding</keyword>
<dbReference type="RefSeq" id="WP_382203520.1">
    <property type="nucleotide sequence ID" value="NZ_JBHTBZ010000068.1"/>
</dbReference>
<reference evidence="5" key="1">
    <citation type="journal article" date="2019" name="Int. J. Syst. Evol. Microbiol.">
        <title>The Global Catalogue of Microorganisms (GCM) 10K type strain sequencing project: providing services to taxonomists for standard genome sequencing and annotation.</title>
        <authorList>
            <consortium name="The Broad Institute Genomics Platform"/>
            <consortium name="The Broad Institute Genome Sequencing Center for Infectious Disease"/>
            <person name="Wu L."/>
            <person name="Ma J."/>
        </authorList>
    </citation>
    <scope>NUCLEOTIDE SEQUENCE [LARGE SCALE GENOMIC DNA]</scope>
    <source>
        <strain evidence="5">CCUG 53903</strain>
    </source>
</reference>
<proteinExistence type="inferred from homology"/>
<evidence type="ECO:0000259" key="3">
    <source>
        <dbReference type="Pfam" id="PF13356"/>
    </source>
</evidence>
<keyword evidence="5" id="KW-1185">Reference proteome</keyword>
<accession>A0ABW2SIG9</accession>